<name>A0A4S4DBU0_CAMSN</name>
<evidence type="ECO:0000259" key="9">
    <source>
        <dbReference type="Pfam" id="PF01625"/>
    </source>
</evidence>
<feature type="region of interest" description="Disordered" evidence="8">
    <location>
        <begin position="118"/>
        <end position="137"/>
    </location>
</feature>
<dbReference type="SUPFAM" id="SSF46988">
    <property type="entry name" value="Tubulin chaperone cofactor A"/>
    <property type="match status" value="1"/>
</dbReference>
<dbReference type="Proteomes" id="UP000306102">
    <property type="component" value="Unassembled WGS sequence"/>
</dbReference>
<reference evidence="10 11" key="1">
    <citation type="journal article" date="2018" name="Proc. Natl. Acad. Sci. U.S.A.">
        <title>Draft genome sequence of Camellia sinensis var. sinensis provides insights into the evolution of the tea genome and tea quality.</title>
        <authorList>
            <person name="Wei C."/>
            <person name="Yang H."/>
            <person name="Wang S."/>
            <person name="Zhao J."/>
            <person name="Liu C."/>
            <person name="Gao L."/>
            <person name="Xia E."/>
            <person name="Lu Y."/>
            <person name="Tai Y."/>
            <person name="She G."/>
            <person name="Sun J."/>
            <person name="Cao H."/>
            <person name="Tong W."/>
            <person name="Gao Q."/>
            <person name="Li Y."/>
            <person name="Deng W."/>
            <person name="Jiang X."/>
            <person name="Wang W."/>
            <person name="Chen Q."/>
            <person name="Zhang S."/>
            <person name="Li H."/>
            <person name="Wu J."/>
            <person name="Wang P."/>
            <person name="Li P."/>
            <person name="Shi C."/>
            <person name="Zheng F."/>
            <person name="Jian J."/>
            <person name="Huang B."/>
            <person name="Shan D."/>
            <person name="Shi M."/>
            <person name="Fang C."/>
            <person name="Yue Y."/>
            <person name="Li F."/>
            <person name="Li D."/>
            <person name="Wei S."/>
            <person name="Han B."/>
            <person name="Jiang C."/>
            <person name="Yin Y."/>
            <person name="Xia T."/>
            <person name="Zhang Z."/>
            <person name="Bennetzen J.L."/>
            <person name="Zhao S."/>
            <person name="Wan X."/>
        </authorList>
    </citation>
    <scope>NUCLEOTIDE SEQUENCE [LARGE SCALE GENOMIC DNA]</scope>
    <source>
        <strain evidence="11">cv. Shuchazao</strain>
        <tissue evidence="10">Leaf</tissue>
    </source>
</reference>
<dbReference type="PANTHER" id="PTHR42799:SF18">
    <property type="entry name" value="PEPTIDE-METHIONINE (S)-S-OXIDE REDUCTASE"/>
    <property type="match status" value="1"/>
</dbReference>
<dbReference type="InterPro" id="IPR002569">
    <property type="entry name" value="Met_Sox_Rdtase_MsrA_dom"/>
</dbReference>
<dbReference type="GO" id="GO:0034599">
    <property type="term" value="P:cellular response to oxidative stress"/>
    <property type="evidence" value="ECO:0007669"/>
    <property type="project" value="TreeGrafter"/>
</dbReference>
<dbReference type="GO" id="GO:0048487">
    <property type="term" value="F:beta-tubulin binding"/>
    <property type="evidence" value="ECO:0007669"/>
    <property type="project" value="InterPro"/>
</dbReference>
<evidence type="ECO:0000256" key="4">
    <source>
        <dbReference type="ARBA" id="ARBA00023002"/>
    </source>
</evidence>
<dbReference type="GO" id="GO:0008113">
    <property type="term" value="F:peptide-methionine (S)-S-oxide reductase activity"/>
    <property type="evidence" value="ECO:0007669"/>
    <property type="project" value="UniProtKB-EC"/>
</dbReference>
<evidence type="ECO:0000256" key="6">
    <source>
        <dbReference type="ARBA" id="ARBA00030273"/>
    </source>
</evidence>
<evidence type="ECO:0000313" key="11">
    <source>
        <dbReference type="Proteomes" id="UP000306102"/>
    </source>
</evidence>
<dbReference type="STRING" id="542762.A0A4S4DBU0"/>
<proteinExistence type="inferred from homology"/>
<evidence type="ECO:0000256" key="8">
    <source>
        <dbReference type="SAM" id="MobiDB-lite"/>
    </source>
</evidence>
<evidence type="ECO:0000313" key="10">
    <source>
        <dbReference type="EMBL" id="THG00053.1"/>
    </source>
</evidence>
<dbReference type="Pfam" id="PF01625">
    <property type="entry name" value="PMSR"/>
    <property type="match status" value="1"/>
</dbReference>
<dbReference type="SUPFAM" id="SSF55068">
    <property type="entry name" value="Peptide methionine sulfoxide reductase"/>
    <property type="match status" value="2"/>
</dbReference>
<dbReference type="InterPro" id="IPR036509">
    <property type="entry name" value="Met_Sox_Rdtase_MsrA_sf"/>
</dbReference>
<dbReference type="InterPro" id="IPR050162">
    <property type="entry name" value="MsrA_MetSO_reductase"/>
</dbReference>
<evidence type="ECO:0000256" key="2">
    <source>
        <dbReference type="ARBA" id="ARBA00006806"/>
    </source>
</evidence>
<comment type="similarity">
    <text evidence="2">Belongs to the TBCA family.</text>
</comment>
<keyword evidence="5" id="KW-0143">Chaperone</keyword>
<dbReference type="InterPro" id="IPR004226">
    <property type="entry name" value="TBCA"/>
</dbReference>
<dbReference type="Pfam" id="PF02970">
    <property type="entry name" value="TBCA"/>
    <property type="match status" value="1"/>
</dbReference>
<accession>A0A4S4DBU0</accession>
<dbReference type="AlphaFoldDB" id="A0A4S4DBU0"/>
<gene>
    <name evidence="10" type="ORF">TEA_018114</name>
</gene>
<dbReference type="PANTHER" id="PTHR42799">
    <property type="entry name" value="MITOCHONDRIAL PEPTIDE METHIONINE SULFOXIDE REDUCTASE"/>
    <property type="match status" value="1"/>
</dbReference>
<feature type="domain" description="Peptide methionine sulphoxide reductase MsrA" evidence="9">
    <location>
        <begin position="230"/>
        <end position="298"/>
    </location>
</feature>
<keyword evidence="11" id="KW-1185">Reference proteome</keyword>
<dbReference type="Gene3D" id="1.20.58.90">
    <property type="match status" value="1"/>
</dbReference>
<evidence type="ECO:0000256" key="5">
    <source>
        <dbReference type="ARBA" id="ARBA00023186"/>
    </source>
</evidence>
<sequence>MDASNNTDLLLSPLTATGFTAVSTPRILLQACFCTLSGTESPLQQHILKQQKIFKHEHVLWNGWYGRHCVHDCWINDAGIVKQEDRLNMATLRNLKIKTSTCKRIVKEMHSYEKEVEREAAKTADMKEKGADPYDLKQQGHVPDPNYKLVCTGVTNHSEVVRLLFHPALCPYTNLLSVFWGRHDPTTLSRRVCLGTSKIKKKKLGYVFRVLGMYAKVSYEVRYTGKYPVRGGDVGTQYLSGIYYYNEEQVHLARESMEAKQKEFKDNKIETEILPAKTFYRAEEYHQQYLEKGGRQGCKQSASKGCNNPI</sequence>
<evidence type="ECO:0000256" key="3">
    <source>
        <dbReference type="ARBA" id="ARBA00012502"/>
    </source>
</evidence>
<dbReference type="GO" id="GO:0007023">
    <property type="term" value="P:post-chaperonin tubulin folding pathway"/>
    <property type="evidence" value="ECO:0007669"/>
    <property type="project" value="InterPro"/>
</dbReference>
<dbReference type="InterPro" id="IPR036126">
    <property type="entry name" value="TBCA_sf"/>
</dbReference>
<protein>
    <recommendedName>
        <fullName evidence="3">peptide-methionine (S)-S-oxide reductase</fullName>
        <ecNumber evidence="3">1.8.4.11</ecNumber>
    </recommendedName>
    <alternativeName>
        <fullName evidence="7">Peptide-methionine (S)-S-oxide reductase</fullName>
    </alternativeName>
    <alternativeName>
        <fullName evidence="6">Protein-methionine-S-oxide reductase</fullName>
    </alternativeName>
</protein>
<evidence type="ECO:0000256" key="7">
    <source>
        <dbReference type="ARBA" id="ARBA00030643"/>
    </source>
</evidence>
<comment type="caution">
    <text evidence="10">The sequence shown here is derived from an EMBL/GenBank/DDBJ whole genome shotgun (WGS) entry which is preliminary data.</text>
</comment>
<dbReference type="EC" id="1.8.4.11" evidence="3"/>
<dbReference type="GO" id="GO:0005737">
    <property type="term" value="C:cytoplasm"/>
    <property type="evidence" value="ECO:0007669"/>
    <property type="project" value="TreeGrafter"/>
</dbReference>
<comment type="similarity">
    <text evidence="1">Belongs to the MsrA Met sulfoxide reductase family.</text>
</comment>
<keyword evidence="4" id="KW-0560">Oxidoreductase</keyword>
<feature type="compositionally biased region" description="Basic and acidic residues" evidence="8">
    <location>
        <begin position="118"/>
        <end position="135"/>
    </location>
</feature>
<dbReference type="GO" id="GO:0007021">
    <property type="term" value="P:tubulin complex assembly"/>
    <property type="evidence" value="ECO:0007669"/>
    <property type="project" value="InterPro"/>
</dbReference>
<organism evidence="10 11">
    <name type="scientific">Camellia sinensis var. sinensis</name>
    <name type="common">China tea</name>
    <dbReference type="NCBI Taxonomy" id="542762"/>
    <lineage>
        <taxon>Eukaryota</taxon>
        <taxon>Viridiplantae</taxon>
        <taxon>Streptophyta</taxon>
        <taxon>Embryophyta</taxon>
        <taxon>Tracheophyta</taxon>
        <taxon>Spermatophyta</taxon>
        <taxon>Magnoliopsida</taxon>
        <taxon>eudicotyledons</taxon>
        <taxon>Gunneridae</taxon>
        <taxon>Pentapetalae</taxon>
        <taxon>asterids</taxon>
        <taxon>Ericales</taxon>
        <taxon>Theaceae</taxon>
        <taxon>Camellia</taxon>
    </lineage>
</organism>
<dbReference type="Gene3D" id="3.30.1060.10">
    <property type="entry name" value="Peptide methionine sulphoxide reductase MsrA"/>
    <property type="match status" value="1"/>
</dbReference>
<evidence type="ECO:0000256" key="1">
    <source>
        <dbReference type="ARBA" id="ARBA00005591"/>
    </source>
</evidence>
<dbReference type="EMBL" id="SDRB02011803">
    <property type="protein sequence ID" value="THG00053.1"/>
    <property type="molecule type" value="Genomic_DNA"/>
</dbReference>